<name>A0AAD5V3A7_9APHY</name>
<keyword evidence="4" id="KW-1185">Reference proteome</keyword>
<dbReference type="NCBIfam" id="TIGR02464">
    <property type="entry name" value="ribofla_fusion"/>
    <property type="match status" value="1"/>
</dbReference>
<feature type="domain" description="NADAR" evidence="2">
    <location>
        <begin position="129"/>
        <end position="270"/>
    </location>
</feature>
<comment type="caution">
    <text evidence="3">The sequence shown here is derived from an EMBL/GenBank/DDBJ whole genome shotgun (WGS) entry which is preliminary data.</text>
</comment>
<feature type="compositionally biased region" description="Basic and acidic residues" evidence="1">
    <location>
        <begin position="55"/>
        <end position="65"/>
    </location>
</feature>
<dbReference type="InterPro" id="IPR037238">
    <property type="entry name" value="YbiA-like_sf"/>
</dbReference>
<dbReference type="Proteomes" id="UP001212997">
    <property type="component" value="Unassembled WGS sequence"/>
</dbReference>
<organism evidence="3 4">
    <name type="scientific">Meripilus lineatus</name>
    <dbReference type="NCBI Taxonomy" id="2056292"/>
    <lineage>
        <taxon>Eukaryota</taxon>
        <taxon>Fungi</taxon>
        <taxon>Dikarya</taxon>
        <taxon>Basidiomycota</taxon>
        <taxon>Agaricomycotina</taxon>
        <taxon>Agaricomycetes</taxon>
        <taxon>Polyporales</taxon>
        <taxon>Meripilaceae</taxon>
        <taxon>Meripilus</taxon>
    </lineage>
</organism>
<gene>
    <name evidence="3" type="ORF">NLI96_g6218</name>
</gene>
<evidence type="ECO:0000313" key="3">
    <source>
        <dbReference type="EMBL" id="KAJ3483591.1"/>
    </source>
</evidence>
<feature type="compositionally biased region" description="Low complexity" evidence="1">
    <location>
        <begin position="91"/>
        <end position="100"/>
    </location>
</feature>
<accession>A0AAD5V3A7</accession>
<reference evidence="3" key="1">
    <citation type="submission" date="2022-07" db="EMBL/GenBank/DDBJ databases">
        <title>Genome Sequence of Physisporinus lineatus.</title>
        <authorList>
            <person name="Buettner E."/>
        </authorList>
    </citation>
    <scope>NUCLEOTIDE SEQUENCE</scope>
    <source>
        <strain evidence="3">VT162</strain>
    </source>
</reference>
<feature type="compositionally biased region" description="Low complexity" evidence="1">
    <location>
        <begin position="107"/>
        <end position="118"/>
    </location>
</feature>
<dbReference type="EMBL" id="JANAWD010000222">
    <property type="protein sequence ID" value="KAJ3483591.1"/>
    <property type="molecule type" value="Genomic_DNA"/>
</dbReference>
<feature type="region of interest" description="Disordered" evidence="1">
    <location>
        <begin position="55"/>
        <end position="119"/>
    </location>
</feature>
<dbReference type="SUPFAM" id="SSF143990">
    <property type="entry name" value="YbiA-like"/>
    <property type="match status" value="1"/>
</dbReference>
<dbReference type="InterPro" id="IPR012816">
    <property type="entry name" value="NADAR"/>
</dbReference>
<dbReference type="AlphaFoldDB" id="A0AAD5V3A7"/>
<dbReference type="Gene3D" id="1.10.357.40">
    <property type="entry name" value="YbiA-like"/>
    <property type="match status" value="1"/>
</dbReference>
<evidence type="ECO:0000313" key="4">
    <source>
        <dbReference type="Proteomes" id="UP001212997"/>
    </source>
</evidence>
<sequence length="274" mass="31268">MSNPPIIVYGSPKFSVDRVDEGPFQYRIEERRRTIFVTSSEPSLSSQTLDELFKVAERPGGDSDRLSVASPRRTRQDGPPSGRRSHRKNASVVLPTSPYSSLPPSPSSTSSRSSSSRPFTIESPRRILFYHRHDPHYGFTNFSPHPVKYEGKTYPTSEHLFQSFKFQEHRPLLAEHVRTCSELPSQAFSEARRFQPEVRKDWKDINIEKMDETLWLKFTQHQDLKDELLATGSAELVEDSDKDAFWGVGADGNGRNELGKALERLRAKLRESTC</sequence>
<dbReference type="Pfam" id="PF08719">
    <property type="entry name" value="NADAR"/>
    <property type="match status" value="1"/>
</dbReference>
<proteinExistence type="predicted"/>
<evidence type="ECO:0000256" key="1">
    <source>
        <dbReference type="SAM" id="MobiDB-lite"/>
    </source>
</evidence>
<evidence type="ECO:0000259" key="2">
    <source>
        <dbReference type="Pfam" id="PF08719"/>
    </source>
</evidence>
<dbReference type="CDD" id="cd15457">
    <property type="entry name" value="NADAR"/>
    <property type="match status" value="1"/>
</dbReference>
<protein>
    <recommendedName>
        <fullName evidence="2">NADAR domain-containing protein</fullName>
    </recommendedName>
</protein>